<accession>A0A6A6GWS9</accession>
<sequence length="76" mass="8977">MRLLKLDNNSEISLKKDLTDKFPAYGMLSHTWGDEDDEVTFQDFKNNLAKKKVGFKKIRFCAEQANQDGLRYFWID</sequence>
<evidence type="ECO:0000313" key="2">
    <source>
        <dbReference type="Proteomes" id="UP000800092"/>
    </source>
</evidence>
<name>A0A6A6GWS9_VIRVR</name>
<feature type="non-terminal residue" evidence="1">
    <location>
        <position position="76"/>
    </location>
</feature>
<dbReference type="PANTHER" id="PTHR10622">
    <property type="entry name" value="HET DOMAIN-CONTAINING PROTEIN"/>
    <property type="match status" value="1"/>
</dbReference>
<keyword evidence="2" id="KW-1185">Reference proteome</keyword>
<evidence type="ECO:0000313" key="1">
    <source>
        <dbReference type="EMBL" id="KAF2230185.1"/>
    </source>
</evidence>
<dbReference type="Proteomes" id="UP000800092">
    <property type="component" value="Unassembled WGS sequence"/>
</dbReference>
<dbReference type="EMBL" id="ML991846">
    <property type="protein sequence ID" value="KAF2230185.1"/>
    <property type="molecule type" value="Genomic_DNA"/>
</dbReference>
<dbReference type="AlphaFoldDB" id="A0A6A6GWS9"/>
<dbReference type="OrthoDB" id="674604at2759"/>
<protein>
    <recommendedName>
        <fullName evidence="3">Heterokaryon incompatibility domain-containing protein</fullName>
    </recommendedName>
</protein>
<proteinExistence type="predicted"/>
<dbReference type="PANTHER" id="PTHR10622:SF11">
    <property type="entry name" value="HET-DOMAIN-CONTAINING PROTEIN"/>
    <property type="match status" value="1"/>
</dbReference>
<organism evidence="1 2">
    <name type="scientific">Viridothelium virens</name>
    <name type="common">Speckled blister lichen</name>
    <name type="synonym">Trypethelium virens</name>
    <dbReference type="NCBI Taxonomy" id="1048519"/>
    <lineage>
        <taxon>Eukaryota</taxon>
        <taxon>Fungi</taxon>
        <taxon>Dikarya</taxon>
        <taxon>Ascomycota</taxon>
        <taxon>Pezizomycotina</taxon>
        <taxon>Dothideomycetes</taxon>
        <taxon>Dothideomycetes incertae sedis</taxon>
        <taxon>Trypetheliales</taxon>
        <taxon>Trypetheliaceae</taxon>
        <taxon>Viridothelium</taxon>
    </lineage>
</organism>
<evidence type="ECO:0008006" key="3">
    <source>
        <dbReference type="Google" id="ProtNLM"/>
    </source>
</evidence>
<gene>
    <name evidence="1" type="ORF">EV356DRAFT_425568</name>
</gene>
<reference evidence="1" key="1">
    <citation type="journal article" date="2020" name="Stud. Mycol.">
        <title>101 Dothideomycetes genomes: a test case for predicting lifestyles and emergence of pathogens.</title>
        <authorList>
            <person name="Haridas S."/>
            <person name="Albert R."/>
            <person name="Binder M."/>
            <person name="Bloem J."/>
            <person name="Labutti K."/>
            <person name="Salamov A."/>
            <person name="Andreopoulos B."/>
            <person name="Baker S."/>
            <person name="Barry K."/>
            <person name="Bills G."/>
            <person name="Bluhm B."/>
            <person name="Cannon C."/>
            <person name="Castanera R."/>
            <person name="Culley D."/>
            <person name="Daum C."/>
            <person name="Ezra D."/>
            <person name="Gonzalez J."/>
            <person name="Henrissat B."/>
            <person name="Kuo A."/>
            <person name="Liang C."/>
            <person name="Lipzen A."/>
            <person name="Lutzoni F."/>
            <person name="Magnuson J."/>
            <person name="Mondo S."/>
            <person name="Nolan M."/>
            <person name="Ohm R."/>
            <person name="Pangilinan J."/>
            <person name="Park H.-J."/>
            <person name="Ramirez L."/>
            <person name="Alfaro M."/>
            <person name="Sun H."/>
            <person name="Tritt A."/>
            <person name="Yoshinaga Y."/>
            <person name="Zwiers L.-H."/>
            <person name="Turgeon B."/>
            <person name="Goodwin S."/>
            <person name="Spatafora J."/>
            <person name="Crous P."/>
            <person name="Grigoriev I."/>
        </authorList>
    </citation>
    <scope>NUCLEOTIDE SEQUENCE</scope>
    <source>
        <strain evidence="1">Tuck. ex Michener</strain>
    </source>
</reference>